<name>A0A0F9LTB9_9ZZZZ</name>
<gene>
    <name evidence="1" type="ORF">LCGC14_1468920</name>
</gene>
<sequence>PNGSIYGGNISHASVASNGANATFGGAAAVAKWRAPSVCKIVSAFWEAEGADTATNDTDSFRTLQLIDGGADATGTVVLASLNLTATLASNTQRAMTVITAVNNPNGYNLDAGDTIYASHFTVGAARAADTELKAGTFRFYYMPI</sequence>
<proteinExistence type="predicted"/>
<reference evidence="1" key="1">
    <citation type="journal article" date="2015" name="Nature">
        <title>Complex archaea that bridge the gap between prokaryotes and eukaryotes.</title>
        <authorList>
            <person name="Spang A."/>
            <person name="Saw J.H."/>
            <person name="Jorgensen S.L."/>
            <person name="Zaremba-Niedzwiedzka K."/>
            <person name="Martijn J."/>
            <person name="Lind A.E."/>
            <person name="van Eijk R."/>
            <person name="Schleper C."/>
            <person name="Guy L."/>
            <person name="Ettema T.J."/>
        </authorList>
    </citation>
    <scope>NUCLEOTIDE SEQUENCE</scope>
</reference>
<dbReference type="AlphaFoldDB" id="A0A0F9LTB9"/>
<comment type="caution">
    <text evidence="1">The sequence shown here is derived from an EMBL/GenBank/DDBJ whole genome shotgun (WGS) entry which is preliminary data.</text>
</comment>
<accession>A0A0F9LTB9</accession>
<protein>
    <submittedName>
        <fullName evidence="1">Uncharacterized protein</fullName>
    </submittedName>
</protein>
<feature type="non-terminal residue" evidence="1">
    <location>
        <position position="1"/>
    </location>
</feature>
<organism evidence="1">
    <name type="scientific">marine sediment metagenome</name>
    <dbReference type="NCBI Taxonomy" id="412755"/>
    <lineage>
        <taxon>unclassified sequences</taxon>
        <taxon>metagenomes</taxon>
        <taxon>ecological metagenomes</taxon>
    </lineage>
</organism>
<evidence type="ECO:0000313" key="1">
    <source>
        <dbReference type="EMBL" id="KKM67650.1"/>
    </source>
</evidence>
<dbReference type="EMBL" id="LAZR01010310">
    <property type="protein sequence ID" value="KKM67650.1"/>
    <property type="molecule type" value="Genomic_DNA"/>
</dbReference>